<dbReference type="InterPro" id="IPR011333">
    <property type="entry name" value="SKP1/BTB/POZ_sf"/>
</dbReference>
<keyword evidence="1" id="KW-0812">Transmembrane</keyword>
<accession>A0A1I7WYN1</accession>
<dbReference type="InterPro" id="IPR052089">
    <property type="entry name" value="Ankyrin-BTB/POZ_domain"/>
</dbReference>
<dbReference type="InterPro" id="IPR042283">
    <property type="entry name" value="GpdQ_catalytic"/>
</dbReference>
<dbReference type="SMART" id="SM00225">
    <property type="entry name" value="BTB"/>
    <property type="match status" value="1"/>
</dbReference>
<dbReference type="SUPFAM" id="SSF48403">
    <property type="entry name" value="Ankyrin repeat"/>
    <property type="match status" value="1"/>
</dbReference>
<keyword evidence="3" id="KW-1185">Reference proteome</keyword>
<dbReference type="InterPro" id="IPR009072">
    <property type="entry name" value="Histone-fold"/>
</dbReference>
<dbReference type="Gene3D" id="1.25.40.20">
    <property type="entry name" value="Ankyrin repeat-containing domain"/>
    <property type="match status" value="1"/>
</dbReference>
<evidence type="ECO:0000256" key="1">
    <source>
        <dbReference type="SAM" id="Phobius"/>
    </source>
</evidence>
<dbReference type="Proteomes" id="UP000095283">
    <property type="component" value="Unplaced"/>
</dbReference>
<protein>
    <submittedName>
        <fullName evidence="4">BTB domain-containing protein</fullName>
    </submittedName>
</protein>
<organism evidence="3 4">
    <name type="scientific">Heterorhabditis bacteriophora</name>
    <name type="common">Entomopathogenic nematode worm</name>
    <dbReference type="NCBI Taxonomy" id="37862"/>
    <lineage>
        <taxon>Eukaryota</taxon>
        <taxon>Metazoa</taxon>
        <taxon>Ecdysozoa</taxon>
        <taxon>Nematoda</taxon>
        <taxon>Chromadorea</taxon>
        <taxon>Rhabditida</taxon>
        <taxon>Rhabditina</taxon>
        <taxon>Rhabditomorpha</taxon>
        <taxon>Strongyloidea</taxon>
        <taxon>Heterorhabditidae</taxon>
        <taxon>Heterorhabditis</taxon>
    </lineage>
</organism>
<dbReference type="SUPFAM" id="SSF54695">
    <property type="entry name" value="POZ domain"/>
    <property type="match status" value="1"/>
</dbReference>
<dbReference type="InterPro" id="IPR029052">
    <property type="entry name" value="Metallo-depent_PP-like"/>
</dbReference>
<dbReference type="PANTHER" id="PTHR46071:SF2">
    <property type="entry name" value="ANKYRIN REPEAT AND BTB_POZ DOMAIN-CONTAINING PROTEIN 2-LIKE PROTEIN"/>
    <property type="match status" value="1"/>
</dbReference>
<evidence type="ECO:0000313" key="4">
    <source>
        <dbReference type="WBParaSite" id="Hba_10290"/>
    </source>
</evidence>
<reference evidence="4" key="1">
    <citation type="submission" date="2016-11" db="UniProtKB">
        <authorList>
            <consortium name="WormBaseParasite"/>
        </authorList>
    </citation>
    <scope>IDENTIFICATION</scope>
</reference>
<evidence type="ECO:0000313" key="3">
    <source>
        <dbReference type="Proteomes" id="UP000095283"/>
    </source>
</evidence>
<dbReference type="GO" id="GO:0046982">
    <property type="term" value="F:protein heterodimerization activity"/>
    <property type="evidence" value="ECO:0007669"/>
    <property type="project" value="InterPro"/>
</dbReference>
<keyword evidence="1" id="KW-0472">Membrane</keyword>
<dbReference type="PROSITE" id="PS50097">
    <property type="entry name" value="BTB"/>
    <property type="match status" value="1"/>
</dbReference>
<dbReference type="CDD" id="cd00838">
    <property type="entry name" value="MPP_superfamily"/>
    <property type="match status" value="1"/>
</dbReference>
<keyword evidence="1" id="KW-1133">Transmembrane helix</keyword>
<dbReference type="AlphaFoldDB" id="A0A1I7WYN1"/>
<proteinExistence type="predicted"/>
<dbReference type="PANTHER" id="PTHR46071">
    <property type="entry name" value="ANKYRIN REPEAT AND BTB/POZ DOMAIN-CONTAINING"/>
    <property type="match status" value="1"/>
</dbReference>
<dbReference type="SUPFAM" id="SSF56300">
    <property type="entry name" value="Metallo-dependent phosphatases"/>
    <property type="match status" value="1"/>
</dbReference>
<dbReference type="Gene3D" id="3.60.21.40">
    <property type="entry name" value="GpdQ, catalytic alpha/beta sandwich domain"/>
    <property type="match status" value="1"/>
</dbReference>
<name>A0A1I7WYN1_HETBA</name>
<dbReference type="Gene3D" id="1.10.20.10">
    <property type="entry name" value="Histone, subunit A"/>
    <property type="match status" value="1"/>
</dbReference>
<dbReference type="InterPro" id="IPR000210">
    <property type="entry name" value="BTB/POZ_dom"/>
</dbReference>
<feature type="transmembrane region" description="Helical" evidence="1">
    <location>
        <begin position="350"/>
        <end position="374"/>
    </location>
</feature>
<dbReference type="Gene3D" id="3.30.710.10">
    <property type="entry name" value="Potassium Channel Kv1.1, Chain A"/>
    <property type="match status" value="1"/>
</dbReference>
<dbReference type="WBParaSite" id="Hba_10290">
    <property type="protein sequence ID" value="Hba_10290"/>
    <property type="gene ID" value="Hba_10290"/>
</dbReference>
<dbReference type="InterPro" id="IPR036770">
    <property type="entry name" value="Ankyrin_rpt-contain_sf"/>
</dbReference>
<sequence>MRSSPSQSDLLVQVRDPTLKDLDQIRSLYKSVPNVSTLANNECPHRQNNSSQRFIDEFETDMCSTRSPTDSGYQSTPRHITEENPYMLDDENDIANTLNYFILQSLLDRFIHIFQLTFPLEVFSSCVKAGSQALAMFALSGTGGLKKSLSQRAEWLVDKMPFKPISDTVPVYLTAALECSLEELIRKIVDDRTDIMTLFMFNEQIAQHKDMASFFESKDEYSGEKYFFNILAARLLLGAECAPPSTLFWRHEVSKDCSFEDACKNFAFSLIATGSTENIRHATSLLNEKLNSSNQFGLCLLSEAVLQENEDVLRTLIAAGCPMNLTLPRSMGDKRPFLLSEFTGWTPLTWLYIIFLFHLIINLVIIITIIVLVMNFQIAVQQCNSAMTLKLLDNGADPFRTSVVYDSAQASFRNTGCPSALALACTRGNLHLMTLVIERLSAMNSPSTVNDFLSNSRKKNESDNKTDFQRLPIHTRLALQEAMYYAVETSRPEMACNLKKCDLISMKIIELSTSLQSPQPPPHRSLIDSSFVNNEHLSDVRFMVDGEIVFGHRIVLFNASDRFRKLLQSPNGVVNITDVSHKIFISLMEFLYTGRLPPLDVLSLFSLIAASDLYCLPLLRTEIITSLSSLLSSSNVGQLYQFAIVHTSRKLLSDCERFVLEHFGSLVSHPRIRELIVSSSQDYDVCSALSNVKTSSINDVLDLPKESLSVLLMGDTQYHYKCEPTNIGCKQISKRCRESYGLDYYLRAAPFSNETVKVGQKICIKLESRYANRVQRQRDCERVKAVTRLISKMRYPPSALIIDGDLTDFGHNDEHKEFQAGWMKSFPVPILAGLGNHDYENNINDCAFNFCAHTMLTWYVHYMKQKIYIKTSLESISPLILRLCDMTLNRFRFTNYGKNMSLDLDYRRNVKSAFDIAYSGSFAYSTRLCSVTGALAGD</sequence>
<dbReference type="Pfam" id="PF00651">
    <property type="entry name" value="BTB"/>
    <property type="match status" value="1"/>
</dbReference>
<evidence type="ECO:0000259" key="2">
    <source>
        <dbReference type="PROSITE" id="PS50097"/>
    </source>
</evidence>
<feature type="domain" description="BTB" evidence="2">
    <location>
        <begin position="538"/>
        <end position="600"/>
    </location>
</feature>
<dbReference type="CDD" id="cd14733">
    <property type="entry name" value="BACK"/>
    <property type="match status" value="1"/>
</dbReference>